<dbReference type="GeneID" id="30009221"/>
<comment type="caution">
    <text evidence="3">The sequence shown here is derived from an EMBL/GenBank/DDBJ whole genome shotgun (WGS) entry which is preliminary data.</text>
</comment>
<dbReference type="OrthoDB" id="843225at2759"/>
<feature type="region of interest" description="Disordered" evidence="1">
    <location>
        <begin position="1"/>
        <end position="95"/>
    </location>
</feature>
<evidence type="ECO:0000313" key="3">
    <source>
        <dbReference type="EMBL" id="OAP60051.1"/>
    </source>
</evidence>
<dbReference type="EMBL" id="LVYI01000004">
    <property type="protein sequence ID" value="OAP60051.1"/>
    <property type="molecule type" value="Genomic_DNA"/>
</dbReference>
<keyword evidence="4" id="KW-1185">Reference proteome</keyword>
<evidence type="ECO:0000313" key="4">
    <source>
        <dbReference type="Proteomes" id="UP000078343"/>
    </source>
</evidence>
<dbReference type="InterPro" id="IPR014729">
    <property type="entry name" value="Rossmann-like_a/b/a_fold"/>
</dbReference>
<dbReference type="PANTHER" id="PTHR47815">
    <property type="entry name" value="UNIVERSAL STRESS PROTEIN A FAMILY PROTEIN C25B2.10"/>
    <property type="match status" value="1"/>
</dbReference>
<dbReference type="RefSeq" id="XP_018693418.1">
    <property type="nucleotide sequence ID" value="XM_018836565.1"/>
</dbReference>
<organism evidence="3 4">
    <name type="scientific">Fonsecaea erecta</name>
    <dbReference type="NCBI Taxonomy" id="1367422"/>
    <lineage>
        <taxon>Eukaryota</taxon>
        <taxon>Fungi</taxon>
        <taxon>Dikarya</taxon>
        <taxon>Ascomycota</taxon>
        <taxon>Pezizomycotina</taxon>
        <taxon>Eurotiomycetes</taxon>
        <taxon>Chaetothyriomycetidae</taxon>
        <taxon>Chaetothyriales</taxon>
        <taxon>Herpotrichiellaceae</taxon>
        <taxon>Fonsecaea</taxon>
    </lineage>
</organism>
<dbReference type="Proteomes" id="UP000078343">
    <property type="component" value="Unassembled WGS sequence"/>
</dbReference>
<protein>
    <recommendedName>
        <fullName evidence="2">UspA domain-containing protein</fullName>
    </recommendedName>
</protein>
<proteinExistence type="predicted"/>
<accession>A0A178ZKP1</accession>
<feature type="domain" description="UspA" evidence="2">
    <location>
        <begin position="126"/>
        <end position="264"/>
    </location>
</feature>
<sequence>MATAAAHESSASAISPEEEEELKFGQTWKGAAKAPQRPHLADRPNGGRRKSSVQFHTADAEDTIRRESVVQSSRVSLPSRKMSSPPPPTHYQRGVSFDTIDNRDASTEAFTLQYKHCDFAASSRSRTFLCGTDAKDYSEYALEWMMDELVDDGDVIVCLRVIEKDSKTAHDTPYDRDKYRTEAKQLLDSVMLKNSSEEKAISIVMELAVGKVQEIFQRMIQLYEPAALVVGTRGRNLGGMQGLLPGSVSKYCLQQSPVPVIVVRPSSKRLKKKKKRQLETGRSLYSSMLEQAQHAGGSHVFENASHSSISMEATQKEADAVAKAIGPPRRGILKGTYGGPLARVTSAKSDVTSDDDSPERSFALPIGYLRTASAPRADIAMNSPSIAALVEDWDDNETTPTDRARSPNPPSKRSEHRESDAAISDSEDIRLLVPRIVEERRPSVRETTPWLADILREKPQRRSYSHGLCRPKFDYPYRISRDPVFDWLIKQTRDADATALRRIDATHGPLKSCTGGAPKSLLILRIMAVETETLINEIEY</sequence>
<evidence type="ECO:0000256" key="1">
    <source>
        <dbReference type="SAM" id="MobiDB-lite"/>
    </source>
</evidence>
<dbReference type="PANTHER" id="PTHR47815:SF1">
    <property type="entry name" value="UNIVERSAL STRESS PROTEIN A FAMILY PROTEIN C25B2.10"/>
    <property type="match status" value="1"/>
</dbReference>
<dbReference type="Gene3D" id="3.40.50.620">
    <property type="entry name" value="HUPs"/>
    <property type="match status" value="1"/>
</dbReference>
<gene>
    <name evidence="3" type="ORF">AYL99_05053</name>
</gene>
<dbReference type="PRINTS" id="PR01438">
    <property type="entry name" value="UNVRSLSTRESS"/>
</dbReference>
<dbReference type="Pfam" id="PF00582">
    <property type="entry name" value="Usp"/>
    <property type="match status" value="1"/>
</dbReference>
<dbReference type="SUPFAM" id="SSF52402">
    <property type="entry name" value="Adenine nucleotide alpha hydrolases-like"/>
    <property type="match status" value="1"/>
</dbReference>
<dbReference type="CDD" id="cd23659">
    <property type="entry name" value="USP_At3g01520-like"/>
    <property type="match status" value="1"/>
</dbReference>
<dbReference type="InterPro" id="IPR006015">
    <property type="entry name" value="Universal_stress_UspA"/>
</dbReference>
<reference evidence="3 4" key="1">
    <citation type="submission" date="2016-04" db="EMBL/GenBank/DDBJ databases">
        <title>Draft genome of Fonsecaea erecta CBS 125763.</title>
        <authorList>
            <person name="Weiss V.A."/>
            <person name="Vicente V.A."/>
            <person name="Raittz R.T."/>
            <person name="Moreno L.F."/>
            <person name="De Souza E.M."/>
            <person name="Pedrosa F.O."/>
            <person name="Steffens M.B."/>
            <person name="Faoro H."/>
            <person name="Tadra-Sfeir M.Z."/>
            <person name="Najafzadeh M.J."/>
            <person name="Felipe M.S."/>
            <person name="Teixeira M."/>
            <person name="Sun J."/>
            <person name="Xi L."/>
            <person name="Gomes R."/>
            <person name="De Azevedo C.M."/>
            <person name="Salgado C.G."/>
            <person name="Da Silva M.B."/>
            <person name="Nascimento M.F."/>
            <person name="Queiroz-Telles F."/>
            <person name="Attili D.S."/>
            <person name="Gorbushina A."/>
        </authorList>
    </citation>
    <scope>NUCLEOTIDE SEQUENCE [LARGE SCALE GENOMIC DNA]</scope>
    <source>
        <strain evidence="3 4">CBS 125763</strain>
    </source>
</reference>
<dbReference type="STRING" id="1367422.A0A178ZKP1"/>
<feature type="region of interest" description="Disordered" evidence="1">
    <location>
        <begin position="392"/>
        <end position="423"/>
    </location>
</feature>
<dbReference type="AlphaFoldDB" id="A0A178ZKP1"/>
<evidence type="ECO:0000259" key="2">
    <source>
        <dbReference type="Pfam" id="PF00582"/>
    </source>
</evidence>
<dbReference type="InterPro" id="IPR006016">
    <property type="entry name" value="UspA"/>
</dbReference>
<feature type="compositionally biased region" description="Low complexity" evidence="1">
    <location>
        <begin position="1"/>
        <end position="15"/>
    </location>
</feature>
<feature type="compositionally biased region" description="Basic and acidic residues" evidence="1">
    <location>
        <begin position="58"/>
        <end position="68"/>
    </location>
</feature>
<name>A0A178ZKP1_9EURO</name>